<feature type="non-terminal residue" evidence="2">
    <location>
        <position position="896"/>
    </location>
</feature>
<gene>
    <name evidence="2" type="ORF">BGZ65_007685</name>
</gene>
<keyword evidence="3" id="KW-1185">Reference proteome</keyword>
<feature type="region of interest" description="Disordered" evidence="1">
    <location>
        <begin position="580"/>
        <end position="610"/>
    </location>
</feature>
<comment type="caution">
    <text evidence="2">The sequence shown here is derived from an EMBL/GenBank/DDBJ whole genome shotgun (WGS) entry which is preliminary data.</text>
</comment>
<evidence type="ECO:0000313" key="2">
    <source>
        <dbReference type="EMBL" id="KAF9948961.1"/>
    </source>
</evidence>
<name>A0A9P6IV91_9FUNG</name>
<evidence type="ECO:0000256" key="1">
    <source>
        <dbReference type="SAM" id="MobiDB-lite"/>
    </source>
</evidence>
<protein>
    <submittedName>
        <fullName evidence="2">Uncharacterized protein</fullName>
    </submittedName>
</protein>
<dbReference type="Proteomes" id="UP000749646">
    <property type="component" value="Unassembled WGS sequence"/>
</dbReference>
<sequence>MNKVVVRCRSSVLEKSFRDAISNLRWIENPDVNQRSLTELDMWLECNTVPDFDEDLDYDSSIVSSTENVRINLNMIDCFELDISGLLLKIGVDQDEIRYFEMELRHRDDLTSENLEFIHGCHYTRLRVSRTLPEVYNHLVDIIWNSLKLEDLHIDCHMEHFISTINLVLSIRERVIQDRDSLSLRTLTVCEYLRNKSTVTFLGDSQLFDMRSSLSFFSEEMIGEVDPMIDFVRRYGWSIEDLSLSLSSHAQLAAPLWDSIQERGSRMKTLSIELRSLTTSTLNIFDQIIGILPRSTIVRLDFHSVADEDQLENMLHLLRLCKEIVNHLGLIDDSMKLWLPRLTQEFPDRTSFPMLSSFSVGCDDYRSEMPAACVPWTIAMLSIPPDQSLPSTPLESIRLEASLQHDDWRTVLETLDLSTLKELLLEHSNFSLEELELLVNRIVDSDAAQVRMTTVSVNRKLFHNDVLKELRARLVEKAPNVKIYDWLPIRKYSTPRGSMSETTFQESSSKALSIPIHFDTKTKQFVVWWKDFQECFENAKRVMNEEAAILFVSDDDLQDPPSLTFTSGVVFKLIVTDKDKGSSSLTGVPDSTTAYESSQPTNVVGSYNTHSSSMITRDDIHSMEYDTDNMCFEAHSQGLPSRTPTPLIAYSELGTAFHHDTSTPYQVNAGASSIPITDGQIDTMQWETNINMAPQEHLHRLQQQMDTALQEVQQCGDILHKMEQCGDILQKMEQTGQQAHGVQRQQMDIILQKIQQMDRNTHRLLQIVHEMDRGKRRRLLSSPQQTPTDGSQDYQLEKLRIQKQGFEHFVIILSRAQALLAKSFEELPMPRLFIVLPKATGNVNGQDEPHSAQFRLYYLCECGGYTVLKESKGAHMIHIANHPGYDLDNHDEFFDT</sequence>
<accession>A0A9P6IV91</accession>
<organism evidence="2 3">
    <name type="scientific">Modicella reniformis</name>
    <dbReference type="NCBI Taxonomy" id="1440133"/>
    <lineage>
        <taxon>Eukaryota</taxon>
        <taxon>Fungi</taxon>
        <taxon>Fungi incertae sedis</taxon>
        <taxon>Mucoromycota</taxon>
        <taxon>Mortierellomycotina</taxon>
        <taxon>Mortierellomycetes</taxon>
        <taxon>Mortierellales</taxon>
        <taxon>Mortierellaceae</taxon>
        <taxon>Modicella</taxon>
    </lineage>
</organism>
<dbReference type="AlphaFoldDB" id="A0A9P6IV91"/>
<feature type="compositionally biased region" description="Polar residues" evidence="1">
    <location>
        <begin position="582"/>
        <end position="610"/>
    </location>
</feature>
<proteinExistence type="predicted"/>
<reference evidence="2" key="1">
    <citation type="journal article" date="2020" name="Fungal Divers.">
        <title>Resolving the Mortierellaceae phylogeny through synthesis of multi-gene phylogenetics and phylogenomics.</title>
        <authorList>
            <person name="Vandepol N."/>
            <person name="Liber J."/>
            <person name="Desiro A."/>
            <person name="Na H."/>
            <person name="Kennedy M."/>
            <person name="Barry K."/>
            <person name="Grigoriev I.V."/>
            <person name="Miller A.N."/>
            <person name="O'Donnell K."/>
            <person name="Stajich J.E."/>
            <person name="Bonito G."/>
        </authorList>
    </citation>
    <scope>NUCLEOTIDE SEQUENCE</scope>
    <source>
        <strain evidence="2">MES-2147</strain>
    </source>
</reference>
<dbReference type="EMBL" id="JAAAHW010007357">
    <property type="protein sequence ID" value="KAF9948961.1"/>
    <property type="molecule type" value="Genomic_DNA"/>
</dbReference>
<evidence type="ECO:0000313" key="3">
    <source>
        <dbReference type="Proteomes" id="UP000749646"/>
    </source>
</evidence>